<feature type="chain" id="PRO_5026224729" evidence="3">
    <location>
        <begin position="27"/>
        <end position="924"/>
    </location>
</feature>
<keyword evidence="2" id="KW-0472">Membrane</keyword>
<dbReference type="SMART" id="SM00028">
    <property type="entry name" value="TPR"/>
    <property type="match status" value="3"/>
</dbReference>
<dbReference type="Proteomes" id="UP000431264">
    <property type="component" value="Unassembled WGS sequence"/>
</dbReference>
<accession>A0A6I4IF60</accession>
<dbReference type="SUPFAM" id="SSF48452">
    <property type="entry name" value="TPR-like"/>
    <property type="match status" value="1"/>
</dbReference>
<name>A0A6I4IF60_9FLAO</name>
<evidence type="ECO:0000313" key="6">
    <source>
        <dbReference type="Proteomes" id="UP000431264"/>
    </source>
</evidence>
<feature type="domain" description="CHAT" evidence="4">
    <location>
        <begin position="628"/>
        <end position="888"/>
    </location>
</feature>
<dbReference type="Gene3D" id="1.25.40.10">
    <property type="entry name" value="Tetratricopeptide repeat domain"/>
    <property type="match status" value="2"/>
</dbReference>
<dbReference type="InterPro" id="IPR019734">
    <property type="entry name" value="TPR_rpt"/>
</dbReference>
<dbReference type="PROSITE" id="PS50005">
    <property type="entry name" value="TPR"/>
    <property type="match status" value="2"/>
</dbReference>
<dbReference type="EMBL" id="WQLW01000002">
    <property type="protein sequence ID" value="MVO08244.1"/>
    <property type="molecule type" value="Genomic_DNA"/>
</dbReference>
<keyword evidence="2" id="KW-1133">Transmembrane helix</keyword>
<dbReference type="AlphaFoldDB" id="A0A6I4IF60"/>
<protein>
    <submittedName>
        <fullName evidence="5">CHAT domain-containing protein</fullName>
    </submittedName>
</protein>
<dbReference type="PANTHER" id="PTHR10098:SF108">
    <property type="entry name" value="TETRATRICOPEPTIDE REPEAT PROTEIN 28"/>
    <property type="match status" value="1"/>
</dbReference>
<feature type="transmembrane region" description="Helical" evidence="2">
    <location>
        <begin position="900"/>
        <end position="918"/>
    </location>
</feature>
<proteinExistence type="predicted"/>
<dbReference type="RefSeq" id="WP_140996640.1">
    <property type="nucleotide sequence ID" value="NZ_VDCZ01000002.1"/>
</dbReference>
<keyword evidence="3" id="KW-0732">Signal</keyword>
<evidence type="ECO:0000256" key="2">
    <source>
        <dbReference type="SAM" id="Phobius"/>
    </source>
</evidence>
<evidence type="ECO:0000313" key="5">
    <source>
        <dbReference type="EMBL" id="MVO08244.1"/>
    </source>
</evidence>
<dbReference type="InterPro" id="IPR011990">
    <property type="entry name" value="TPR-like_helical_dom_sf"/>
</dbReference>
<keyword evidence="1" id="KW-0802">TPR repeat</keyword>
<dbReference type="Pfam" id="PF12770">
    <property type="entry name" value="CHAT"/>
    <property type="match status" value="1"/>
</dbReference>
<keyword evidence="2" id="KW-0812">Transmembrane</keyword>
<feature type="repeat" description="TPR" evidence="1">
    <location>
        <begin position="73"/>
        <end position="106"/>
    </location>
</feature>
<dbReference type="Pfam" id="PF00515">
    <property type="entry name" value="TPR_1"/>
    <property type="match status" value="1"/>
</dbReference>
<evidence type="ECO:0000256" key="3">
    <source>
        <dbReference type="SAM" id="SignalP"/>
    </source>
</evidence>
<dbReference type="OrthoDB" id="9771112at2"/>
<dbReference type="PANTHER" id="PTHR10098">
    <property type="entry name" value="RAPSYN-RELATED"/>
    <property type="match status" value="1"/>
</dbReference>
<evidence type="ECO:0000256" key="1">
    <source>
        <dbReference type="PROSITE-ProRule" id="PRU00339"/>
    </source>
</evidence>
<feature type="repeat" description="TPR" evidence="1">
    <location>
        <begin position="282"/>
        <end position="315"/>
    </location>
</feature>
<gene>
    <name evidence="5" type="ORF">GOQ30_03575</name>
</gene>
<reference evidence="6" key="1">
    <citation type="submission" date="2019-05" db="EMBL/GenBank/DDBJ databases">
        <title>Flavobacterium profundi sp. nov., isolated from a deep-sea seamount.</title>
        <authorList>
            <person name="Zhang D.-C."/>
        </authorList>
    </citation>
    <scope>NUCLEOTIDE SEQUENCE [LARGE SCALE GENOMIC DNA]</scope>
    <source>
        <strain evidence="6">TP390</strain>
    </source>
</reference>
<dbReference type="InterPro" id="IPR024983">
    <property type="entry name" value="CHAT_dom"/>
</dbReference>
<dbReference type="Pfam" id="PF13374">
    <property type="entry name" value="TPR_10"/>
    <property type="match status" value="1"/>
</dbReference>
<keyword evidence="6" id="KW-1185">Reference proteome</keyword>
<comment type="caution">
    <text evidence="5">The sequence shown here is derived from an EMBL/GenBank/DDBJ whole genome shotgun (WGS) entry which is preliminary data.</text>
</comment>
<evidence type="ECO:0000259" key="4">
    <source>
        <dbReference type="Pfam" id="PF12770"/>
    </source>
</evidence>
<sequence length="924" mass="106564">MAKNVMSLFAKCFCCILLFTVSTVFSQKHLALQIETILQPDKSGKETNNAFVLEQLLVVLSHQQKSSITAEMGQLYAEIGKYYYKTAANNEAILYLKKAIEIQKKYKKNSLEILNKTRNNLAWIYSYEGFEKKRYDVLQEILSDNGNDKYTFNAGIDSAVIEANTGDFYSGLSRLNLLLTKFNRVDIDKELQLRMVIVGIYGKMYETTFLSKKTSDLEIIKKHQKEIEKEFENSNLPDTFLYAAYNNIANVYEAFDKDKEALELYQKVALFYAKEEALSEQVSALNNMGFLYAKQGKHKEATACYKKVLSQSVDNVQKATAYDNMGYFLQNSSAVEKLNYFQKAIQVLLDKTTSDFQIPTLQTIRDSNHEQEALIFLVDLAYHYVATYKESKRMEYLHLAKATLFRIDELVSLLRYESNSEQSKLFWIEKGVNTYLLAVEVCYLLNQPDDAFYFMEKNKAVLLQENIKNLQAKLAFEIPNELLEQEYKLHYEWMVLDKLFQQNTTDISIQKRLISKANEFKLFMDKMQHNYPKYVQLKKETETISFEKIKKLSQSTNTSFITYILNDNEGYGIFYSEQESHFFKINEVPLLQKRIQSLKHYQKQPILSPDTIRDYQKVAFDVFLTLFPFKDALEKLSNKSLIIVPDDNLLNFPFEALAVNAKDKLSESYLLQKTAISYLQSFSVFEKIKNKKNNPANKLLFMAPSQFSDESLAPLQISNEMTGNLKGYKSTTIYTENEASKNNFFNTSGTFEIIHLSTHAGVDSISHTPWISFQNEKVTLYELYGIENQAELVLLDACKTNDGLLASGEGIINLSRAFFNNGSQSVVASLWNVNEKAGNEIIENFYKQLELGQSKSKALQFAKIKYLKKHQSYETLPYYWASFTLTGSTKSIHLDTTNSIIYIFSILTILLIGLLLWLKNKKLK</sequence>
<feature type="signal peptide" evidence="3">
    <location>
        <begin position="1"/>
        <end position="26"/>
    </location>
</feature>
<organism evidence="5 6">
    <name type="scientific">Flavobacterium profundi</name>
    <dbReference type="NCBI Taxonomy" id="1774945"/>
    <lineage>
        <taxon>Bacteria</taxon>
        <taxon>Pseudomonadati</taxon>
        <taxon>Bacteroidota</taxon>
        <taxon>Flavobacteriia</taxon>
        <taxon>Flavobacteriales</taxon>
        <taxon>Flavobacteriaceae</taxon>
        <taxon>Flavobacterium</taxon>
    </lineage>
</organism>